<dbReference type="InterPro" id="IPR013780">
    <property type="entry name" value="Glyco_hydro_b"/>
</dbReference>
<dbReference type="GO" id="GO:0004553">
    <property type="term" value="F:hydrolase activity, hydrolyzing O-glycosyl compounds"/>
    <property type="evidence" value="ECO:0007669"/>
    <property type="project" value="InterPro"/>
</dbReference>
<dbReference type="Gene3D" id="3.20.20.80">
    <property type="entry name" value="Glycosidases"/>
    <property type="match status" value="2"/>
</dbReference>
<organism evidence="7 8">
    <name type="scientific">Paenibacillus rhizophilus</name>
    <dbReference type="NCBI Taxonomy" id="1850366"/>
    <lineage>
        <taxon>Bacteria</taxon>
        <taxon>Bacillati</taxon>
        <taxon>Bacillota</taxon>
        <taxon>Bacilli</taxon>
        <taxon>Bacillales</taxon>
        <taxon>Paenibacillaceae</taxon>
        <taxon>Paenibacillus</taxon>
    </lineage>
</organism>
<evidence type="ECO:0000256" key="2">
    <source>
        <dbReference type="ARBA" id="ARBA00022723"/>
    </source>
</evidence>
<dbReference type="InterPro" id="IPR013783">
    <property type="entry name" value="Ig-like_fold"/>
</dbReference>
<keyword evidence="3" id="KW-0378">Hydrolase</keyword>
<evidence type="ECO:0000256" key="5">
    <source>
        <dbReference type="SAM" id="MobiDB-lite"/>
    </source>
</evidence>
<accession>A0A3N9NXU4</accession>
<dbReference type="Pfam" id="PF22359">
    <property type="entry name" value="Big-like"/>
    <property type="match status" value="1"/>
</dbReference>
<proteinExistence type="predicted"/>
<evidence type="ECO:0000256" key="1">
    <source>
        <dbReference type="ARBA" id="ARBA00001913"/>
    </source>
</evidence>
<dbReference type="OrthoDB" id="9805159at2"/>
<dbReference type="SUPFAM" id="SSF49265">
    <property type="entry name" value="Fibronectin type III"/>
    <property type="match status" value="1"/>
</dbReference>
<evidence type="ECO:0000259" key="6">
    <source>
        <dbReference type="PROSITE" id="PS51272"/>
    </source>
</evidence>
<feature type="region of interest" description="Disordered" evidence="5">
    <location>
        <begin position="464"/>
        <end position="483"/>
    </location>
</feature>
<dbReference type="InterPro" id="IPR001119">
    <property type="entry name" value="SLH_dom"/>
</dbReference>
<dbReference type="PROSITE" id="PS51272">
    <property type="entry name" value="SLH"/>
    <property type="match status" value="3"/>
</dbReference>
<dbReference type="InterPro" id="IPR008964">
    <property type="entry name" value="Invasin/intimin_cell_adhesion"/>
</dbReference>
<reference evidence="7 8" key="1">
    <citation type="submission" date="2018-11" db="EMBL/GenBank/DDBJ databases">
        <title>Genome sequence of strain 7197.</title>
        <authorList>
            <person name="Gao J."/>
            <person name="Sun J."/>
        </authorList>
    </citation>
    <scope>NUCLEOTIDE SEQUENCE [LARGE SCALE GENOMIC DNA]</scope>
    <source>
        <strain evidence="7 8">7197</strain>
    </source>
</reference>
<sequence>MSTWYGKKRWRWLSIVTAIIMVLQLVSGLLPAAANADPEVLVADPLIDQPGGSTKWIVVGIKDWNNSNQEMQMKHLVGGFYTYSIVLPAGHYEFKLVRSGTWTGFDNAGNNFAFDLSASAKVDFYINEDLNQARISLPNVQGIQQYNPVLPAAKWPRLVGDLQPLFGEAEWSPGGSQQFFVDYNFDNTVYKIQRTLPAGSYQAKVIFGTDWNSDENYGDNGQNLGVHVLDPANVTFSIDYSSGSKNLTHDYVPKSSSFDGKIDKGSILFDSRSITYKKPFGAIKAGREDVTLRIAALQGDVQLAKVELTNPDSLSKDFTMNRVTSVNNKDYFEVTIQGSQFSKIGIWGYKFILVDGAAKVEYGDDTSRGGSGSVSDEGAVPYDLTVYDPDFKTPDWMKNAVVYQIFPDRFFDGDKSNNRAKTEDGYRGASSDEFATDKGGQKLQYFDGGVTDDPTPDQVWGTWGDAPENPDRSTPENKPYYPDAKTDGAWTNEFYGGDIKGIQDKLGYLKSLGITTLYLNPVTWAASNHKYDATDYEHLDPMFGEPVYNTPGDPSSGLDYTATRAESDRVYQAFAKVAREQGMHIINDGVFNHVGDDSIYFDRYGKYPEIGAYEYWSKVYDKMNADKITQTDAEAAVRSEFTVKINPLTGANYKYPEDFTYTSWFTVLNEKVKNRDDDNKHYKYDAWWGYDSLPAMDAKDPQTAATDFFPADSEAIEGQNEWNNIGYREAVIGHDLAGLSEADAQKAMESTNSQRWMWMGASGWRLDVAPDVSSGTWRKFREAVKSVEGKTDANGNPIEDPVILGEEWGVATRYLLGDQFDSVMNYRFRGAVQSYMISGNADTLNQSLESIREDYPKEAWQAMLNLVDSHDTTRSITKYDYPDFEEEHLKIADEAKDHSLKLQALTAILQMGYPGAPTIYYGDEVGLTGTKDPDSRRAFPWERIIAGSSGGYSASGKYAELFDTYQTAAKVRNNNEVFRTGDLKVAYASGDVIVYARKNDTKGGLVAINRGSGSQTVNADVAGFLPDGLTLADQLGSGAEGTVTGGKISLTIPALSGMMLLSTSELSVVPRVTGLQAVGGDGNVTLSWNAVAGADGYVIYRAAIEGGDLQKAGESSTLSFIDSSVTNGKKYYYTVTAKTGANESEPCDMASATPAFVIDSVTIVKKATDMTVGVGKATYEIQAEIKIPGLTDVPSNVYTEPSGVIAKLIYYPSSGSPDQALETKLRYKTDNVPNGSKIYWAAFEPTMADGYTYLAQVSTDNGESFVSSALETVTVSSDPVDTDPPSPPVLEDIPVESNLTHLTWTLEAADAEGIEIYRKGDGPDYKLIASLDKSVRDYKDYTVSNDTAYTYKIAAYDTAYNRSYSEEQTVTPKVVMVDVTLRLHLPDYTPSTDSVNIAGDFNGWNAGSTPMKVPSGATDRSVVEYNFKMMAGKSIQYKYTRGTWETEAFTSHTRDANDTTDMGNWAYSSTVTNMKLQITNQGGSKQVIDDYVLRWVDMPMIVTLPRTSYGTDIEYTTNDSVMNLKAFVPYGVAFTINGQPIPDGAMDAYGNVLLSYIPLAPGVNKFVLHIEPTAETLALPWYEDQGRAGQATKTLTITVTRSGGDNGGGGTTQPTLTGLAANAPATSLTVGDTWNTSVQALYSDNSTADITSQAAFESAQPEIARVNGQGVVTAVSEGSAVITVRYGGLSKSFTVQVVKKPDSTDTNKPKFLIVGKPASSLTVGDTWNTVVVAVYSDDSKVDVASRSTFESSQPQIASVEAGGLVRALSPGTTAITVIYDGLVKSFDVQVAQQSSPDGTGGNGNTGNGSNGSNGNNGTGSAGTGQTPTSGTQTVTADQLKPDSSGAVSITLDRNVQQLVLPLQSGSAGGVDRIEIKGEQVSLTIPAEVLKSLTALLPAEQLNGAHIALNMSKLDPASKGAAIKQLSLPSGTVLGLASEVYDFALQVVTKDGKAVSLSAFPKPVELVFHTDAKADPQLTGVYYLNNAGIAEYIGGEWDSGLLKAKVTHFSRYAAMEYVKTYADIPAGHWANRAVSVLSAKHIVNGISGGAFAPNQPVTRGEFAAMLVRSLGLTAKGKAPFADVTGKEWYADSIAAAYESGIVKGGNAGAFNPQQRITREEMASMLIRAYRVKTGNQAGSSEKASFSDVSGISSWAQNDVAAAVSLGLLQGKDGGRFMPKANTTRAESAQALYNLISKY</sequence>
<feature type="region of interest" description="Disordered" evidence="5">
    <location>
        <begin position="1792"/>
        <end position="1840"/>
    </location>
</feature>
<feature type="compositionally biased region" description="Low complexity" evidence="5">
    <location>
        <begin position="1823"/>
        <end position="1836"/>
    </location>
</feature>
<dbReference type="InterPro" id="IPR004185">
    <property type="entry name" value="Glyco_hydro_13_lg-like_dom"/>
</dbReference>
<dbReference type="SMART" id="SM00060">
    <property type="entry name" value="FN3"/>
    <property type="match status" value="2"/>
</dbReference>
<dbReference type="CDD" id="cd11338">
    <property type="entry name" value="AmyAc_CMD"/>
    <property type="match status" value="1"/>
</dbReference>
<dbReference type="InterPro" id="IPR054409">
    <property type="entry name" value="X25_BaPul-like"/>
</dbReference>
<dbReference type="Gene3D" id="2.60.40.10">
    <property type="entry name" value="Immunoglobulins"/>
    <property type="match status" value="6"/>
</dbReference>
<dbReference type="SUPFAM" id="SSF51445">
    <property type="entry name" value="(Trans)glycosidases"/>
    <property type="match status" value="1"/>
</dbReference>
<dbReference type="SMART" id="SM00635">
    <property type="entry name" value="BID_2"/>
    <property type="match status" value="2"/>
</dbReference>
<evidence type="ECO:0000256" key="4">
    <source>
        <dbReference type="ARBA" id="ARBA00023295"/>
    </source>
</evidence>
<feature type="compositionally biased region" description="Gly residues" evidence="5">
    <location>
        <begin position="1798"/>
        <end position="1822"/>
    </location>
</feature>
<comment type="caution">
    <text evidence="7">The sequence shown here is derived from an EMBL/GenBank/DDBJ whole genome shotgun (WGS) entry which is preliminary data.</text>
</comment>
<feature type="domain" description="SLH" evidence="6">
    <location>
        <begin position="2080"/>
        <end position="2138"/>
    </location>
</feature>
<dbReference type="Pfam" id="PF22058">
    <property type="entry name" value="X25_BaPul_like"/>
    <property type="match status" value="2"/>
</dbReference>
<dbReference type="InterPro" id="IPR003343">
    <property type="entry name" value="Big_2"/>
</dbReference>
<dbReference type="SMART" id="SM00642">
    <property type="entry name" value="Aamy"/>
    <property type="match status" value="1"/>
</dbReference>
<dbReference type="InterPro" id="IPR031319">
    <property type="entry name" value="A-amylase_C"/>
</dbReference>
<dbReference type="Pfam" id="PF00128">
    <property type="entry name" value="Alpha-amylase"/>
    <property type="match status" value="2"/>
</dbReference>
<dbReference type="CDD" id="cd02857">
    <property type="entry name" value="E_set_CDase_PDE_N"/>
    <property type="match status" value="1"/>
</dbReference>
<dbReference type="Gene3D" id="2.60.40.1080">
    <property type="match status" value="2"/>
</dbReference>
<dbReference type="RefSeq" id="WP_124697593.1">
    <property type="nucleotide sequence ID" value="NZ_JBHUFE010000001.1"/>
</dbReference>
<dbReference type="InterPro" id="IPR054604">
    <property type="entry name" value="SbsC_Big-like"/>
</dbReference>
<evidence type="ECO:0000256" key="3">
    <source>
        <dbReference type="ARBA" id="ARBA00022801"/>
    </source>
</evidence>
<dbReference type="InterPro" id="IPR036116">
    <property type="entry name" value="FN3_sf"/>
</dbReference>
<dbReference type="Proteomes" id="UP000282529">
    <property type="component" value="Unassembled WGS sequence"/>
</dbReference>
<dbReference type="GO" id="GO:0046872">
    <property type="term" value="F:metal ion binding"/>
    <property type="evidence" value="ECO:0007669"/>
    <property type="project" value="UniProtKB-KW"/>
</dbReference>
<dbReference type="InterPro" id="IPR014756">
    <property type="entry name" value="Ig_E-set"/>
</dbReference>
<dbReference type="Pfam" id="PF00395">
    <property type="entry name" value="SLH"/>
    <property type="match status" value="3"/>
</dbReference>
<dbReference type="InterPro" id="IPR006047">
    <property type="entry name" value="GH13_cat_dom"/>
</dbReference>
<dbReference type="SMART" id="SM00632">
    <property type="entry name" value="Aamy_C"/>
    <property type="match status" value="1"/>
</dbReference>
<keyword evidence="4" id="KW-0326">Glycosidase</keyword>
<dbReference type="SUPFAM" id="SSF51011">
    <property type="entry name" value="Glycosyl hydrolase domain"/>
    <property type="match status" value="1"/>
</dbReference>
<dbReference type="CDD" id="cd00063">
    <property type="entry name" value="FN3"/>
    <property type="match status" value="1"/>
</dbReference>
<name>A0A3N9NXU4_9BACL</name>
<evidence type="ECO:0000313" key="8">
    <source>
        <dbReference type="Proteomes" id="UP000282529"/>
    </source>
</evidence>
<keyword evidence="8" id="KW-1185">Reference proteome</keyword>
<dbReference type="EMBL" id="RQPI01000018">
    <property type="protein sequence ID" value="RQW08763.1"/>
    <property type="molecule type" value="Genomic_DNA"/>
</dbReference>
<dbReference type="GO" id="GO:0005975">
    <property type="term" value="P:carbohydrate metabolic process"/>
    <property type="evidence" value="ECO:0007669"/>
    <property type="project" value="InterPro"/>
</dbReference>
<dbReference type="SUPFAM" id="SSF81296">
    <property type="entry name" value="E set domains"/>
    <property type="match status" value="1"/>
</dbReference>
<gene>
    <name evidence="7" type="ORF">EH198_21675</name>
</gene>
<dbReference type="Gene3D" id="2.60.40.1180">
    <property type="entry name" value="Golgi alpha-mannosidase II"/>
    <property type="match status" value="1"/>
</dbReference>
<feature type="domain" description="SLH" evidence="6">
    <location>
        <begin position="2141"/>
        <end position="2197"/>
    </location>
</feature>
<keyword evidence="2" id="KW-0479">Metal-binding</keyword>
<dbReference type="InterPro" id="IPR017853">
    <property type="entry name" value="GH"/>
</dbReference>
<comment type="cofactor">
    <cofactor evidence="1">
        <name>Ca(2+)</name>
        <dbReference type="ChEBI" id="CHEBI:29108"/>
    </cofactor>
</comment>
<dbReference type="InterPro" id="IPR003961">
    <property type="entry name" value="FN3_dom"/>
</dbReference>
<dbReference type="PANTHER" id="PTHR10357:SF210">
    <property type="entry name" value="MALTODEXTRIN GLUCOSIDASE"/>
    <property type="match status" value="1"/>
</dbReference>
<feature type="domain" description="SLH" evidence="6">
    <location>
        <begin position="2016"/>
        <end position="2079"/>
    </location>
</feature>
<evidence type="ECO:0000313" key="7">
    <source>
        <dbReference type="EMBL" id="RQW08763.1"/>
    </source>
</evidence>
<dbReference type="SUPFAM" id="SSF49373">
    <property type="entry name" value="Invasin/intimin cell-adhesion fragments"/>
    <property type="match status" value="2"/>
</dbReference>
<protein>
    <submittedName>
        <fullName evidence="7">Alpha-amylase</fullName>
    </submittedName>
</protein>
<dbReference type="PANTHER" id="PTHR10357">
    <property type="entry name" value="ALPHA-AMYLASE FAMILY MEMBER"/>
    <property type="match status" value="1"/>
</dbReference>